<evidence type="ECO:0000313" key="3">
    <source>
        <dbReference type="EMBL" id="KAI3437827.1"/>
    </source>
</evidence>
<dbReference type="PANTHER" id="PTHR42646">
    <property type="entry name" value="FLAP ENDONUCLEASE XNI"/>
    <property type="match status" value="1"/>
</dbReference>
<reference evidence="3" key="1">
    <citation type="journal article" date="2019" name="Plant J.">
        <title>Chlorella vulgaris genome assembly and annotation reveals the molecular basis for metabolic acclimation to high light conditions.</title>
        <authorList>
            <person name="Cecchin M."/>
            <person name="Marcolungo L."/>
            <person name="Rossato M."/>
            <person name="Girolomoni L."/>
            <person name="Cosentino E."/>
            <person name="Cuine S."/>
            <person name="Li-Beisson Y."/>
            <person name="Delledonne M."/>
            <person name="Ballottari M."/>
        </authorList>
    </citation>
    <scope>NUCLEOTIDE SEQUENCE</scope>
    <source>
        <strain evidence="3">211/11P</strain>
    </source>
</reference>
<feature type="domain" description="5'-3' exonuclease" evidence="2">
    <location>
        <begin position="35"/>
        <end position="338"/>
    </location>
</feature>
<feature type="region of interest" description="Disordered" evidence="1">
    <location>
        <begin position="115"/>
        <end position="151"/>
    </location>
</feature>
<dbReference type="GO" id="GO:0008409">
    <property type="term" value="F:5'-3' exonuclease activity"/>
    <property type="evidence" value="ECO:0007669"/>
    <property type="project" value="InterPro"/>
</dbReference>
<organism evidence="3 4">
    <name type="scientific">Chlorella vulgaris</name>
    <name type="common">Green alga</name>
    <dbReference type="NCBI Taxonomy" id="3077"/>
    <lineage>
        <taxon>Eukaryota</taxon>
        <taxon>Viridiplantae</taxon>
        <taxon>Chlorophyta</taxon>
        <taxon>core chlorophytes</taxon>
        <taxon>Trebouxiophyceae</taxon>
        <taxon>Chlorellales</taxon>
        <taxon>Chlorellaceae</taxon>
        <taxon>Chlorella clade</taxon>
        <taxon>Chlorella</taxon>
    </lineage>
</organism>
<dbReference type="OrthoDB" id="513052at2759"/>
<dbReference type="PANTHER" id="PTHR42646:SF2">
    <property type="entry name" value="5'-3' EXONUCLEASE FAMILY PROTEIN"/>
    <property type="match status" value="1"/>
</dbReference>
<comment type="caution">
    <text evidence="3">The sequence shown here is derived from an EMBL/GenBank/DDBJ whole genome shotgun (WGS) entry which is preliminary data.</text>
</comment>
<gene>
    <name evidence="3" type="ORF">D9Q98_000274</name>
</gene>
<sequence>MAGSIFGAPTKCRPCRAARQRPALRPHCHSTGSTADVLLVDATNVLARAHNDLRSGHRLPGESAAGSFADWLRFLRAVSQPQLMVAVFDVPQIKRTEQQQQREQLAPEYLQRRKRRLQQAAPTPAAAARAGSGGHNGAGPLQPGGDPLRPFKRQVEQQGGVCLDAAAGWEADDGLAAACLAVQQHCPAASVLVASGDGDMQQLLTPQVSWLRLHSQPTLACPLAADLVSAAAFQQQHGFPPTAYADWLAFCGKKEASIAGASVGARTAAKLLGRYGGLEGVLSAAAAGELRGWGSAARQLLEDSSASGPGQREALLRRNLQLFEVNADPSVVAPRGWQRLTAALRRVQQDAVSDGGASRSGSNSGALPSQLVWQHPVHARRWRQLQQQLLDGAGPASGVAPQQLVTHEGFAIDGLVAAVDGGHASATLYACPCDVVPGSWPEAVDAVRQQASTAASNHEAVLRLQPKLLPSLDDYGKWEAACYSLGHSGNFAGSLRMYLLMDPGMRLLPQRQQDALIGGFWPLCIEFLAAVGAPPDEASYRAWLAGVKTVLDCYIQDRRGGLFTALSPEHYMNMFTAFHSLKLVLSYHPRYGAAIVAPPDRPPCPASMEHPSDREAWLWSVHIVNTCRVTDVAVHNDCTQPFYCTIDKQTVSRPGRLPDFNRARKDFHKLRTAEAEATGKRFLVTIYGGKEGRRVCGELTGIDITPVMVPYTRGILERAGHDPHLERPWGGMLDGGAWLFPWGLDGMELALCNMHPCADRALGFTLGLADRGMAPFGTVQGIVAAAGVILGSDMPLPSPQRMPRYFDHAMYDAVRQTCLGCRFYINVHRDGADETLLEECACLGHCRAEGLTCLNTAQHKRLVAACAVGHYTIAELEFVLWRGVLPRKVHTLLRGLHGDARDAMLRVLMADYAGTAP</sequence>
<keyword evidence="4" id="KW-1185">Reference proteome</keyword>
<evidence type="ECO:0000256" key="1">
    <source>
        <dbReference type="SAM" id="MobiDB-lite"/>
    </source>
</evidence>
<evidence type="ECO:0000313" key="4">
    <source>
        <dbReference type="Proteomes" id="UP001055712"/>
    </source>
</evidence>
<accession>A0A9D4Z1P3</accession>
<reference evidence="3" key="2">
    <citation type="submission" date="2020-11" db="EMBL/GenBank/DDBJ databases">
        <authorList>
            <person name="Cecchin M."/>
            <person name="Marcolungo L."/>
            <person name="Rossato M."/>
            <person name="Girolomoni L."/>
            <person name="Cosentino E."/>
            <person name="Cuine S."/>
            <person name="Li-Beisson Y."/>
            <person name="Delledonne M."/>
            <person name="Ballottari M."/>
        </authorList>
    </citation>
    <scope>NUCLEOTIDE SEQUENCE</scope>
    <source>
        <strain evidence="3">211/11P</strain>
        <tissue evidence="3">Whole cell</tissue>
    </source>
</reference>
<dbReference type="EMBL" id="SIDB01000001">
    <property type="protein sequence ID" value="KAI3437827.1"/>
    <property type="molecule type" value="Genomic_DNA"/>
</dbReference>
<protein>
    <recommendedName>
        <fullName evidence="2">5'-3' exonuclease domain-containing protein</fullName>
    </recommendedName>
</protein>
<feature type="compositionally biased region" description="Low complexity" evidence="1">
    <location>
        <begin position="118"/>
        <end position="130"/>
    </location>
</feature>
<dbReference type="InterPro" id="IPR002421">
    <property type="entry name" value="5-3_exonuclease"/>
</dbReference>
<dbReference type="Proteomes" id="UP001055712">
    <property type="component" value="Unassembled WGS sequence"/>
</dbReference>
<proteinExistence type="predicted"/>
<dbReference type="InterPro" id="IPR038969">
    <property type="entry name" value="FEN"/>
</dbReference>
<evidence type="ECO:0000259" key="2">
    <source>
        <dbReference type="SMART" id="SM00475"/>
    </source>
</evidence>
<dbReference type="SMART" id="SM00475">
    <property type="entry name" value="53EXOc"/>
    <property type="match status" value="1"/>
</dbReference>
<dbReference type="InterPro" id="IPR029060">
    <property type="entry name" value="PIN-like_dom_sf"/>
</dbReference>
<dbReference type="AlphaFoldDB" id="A0A9D4Z1P3"/>
<name>A0A9D4Z1P3_CHLVU</name>
<dbReference type="GO" id="GO:0017108">
    <property type="term" value="F:5'-flap endonuclease activity"/>
    <property type="evidence" value="ECO:0007669"/>
    <property type="project" value="InterPro"/>
</dbReference>
<dbReference type="GO" id="GO:0033567">
    <property type="term" value="P:DNA replication, Okazaki fragment processing"/>
    <property type="evidence" value="ECO:0007669"/>
    <property type="project" value="InterPro"/>
</dbReference>
<dbReference type="Gene3D" id="3.40.50.1010">
    <property type="entry name" value="5'-nuclease"/>
    <property type="match status" value="1"/>
</dbReference>
<dbReference type="GO" id="GO:0003677">
    <property type="term" value="F:DNA binding"/>
    <property type="evidence" value="ECO:0007669"/>
    <property type="project" value="InterPro"/>
</dbReference>
<dbReference type="SUPFAM" id="SSF88723">
    <property type="entry name" value="PIN domain-like"/>
    <property type="match status" value="1"/>
</dbReference>